<dbReference type="PROSITE" id="PS50249">
    <property type="entry name" value="MPN"/>
    <property type="match status" value="1"/>
</dbReference>
<comment type="similarity">
    <text evidence="1">Belongs to the UPF0758 family.</text>
</comment>
<dbReference type="EMBL" id="JARTLI010000038">
    <property type="protein sequence ID" value="MED5053043.1"/>
    <property type="molecule type" value="Genomic_DNA"/>
</dbReference>
<keyword evidence="4" id="KW-0378">Hydrolase</keyword>
<evidence type="ECO:0000256" key="2">
    <source>
        <dbReference type="ARBA" id="ARBA00022670"/>
    </source>
</evidence>
<dbReference type="NCBIfam" id="TIGR00608">
    <property type="entry name" value="radc"/>
    <property type="match status" value="1"/>
</dbReference>
<name>A0ABD5IXF7_9BACL</name>
<evidence type="ECO:0000313" key="9">
    <source>
        <dbReference type="Proteomes" id="UP001339962"/>
    </source>
</evidence>
<dbReference type="InterPro" id="IPR001405">
    <property type="entry name" value="UPF0758"/>
</dbReference>
<dbReference type="PANTHER" id="PTHR30471">
    <property type="entry name" value="DNA REPAIR PROTEIN RADC"/>
    <property type="match status" value="1"/>
</dbReference>
<evidence type="ECO:0000259" key="7">
    <source>
        <dbReference type="PROSITE" id="PS50249"/>
    </source>
</evidence>
<evidence type="ECO:0000256" key="4">
    <source>
        <dbReference type="ARBA" id="ARBA00022801"/>
    </source>
</evidence>
<proteinExistence type="inferred from homology"/>
<keyword evidence="5" id="KW-0862">Zinc</keyword>
<dbReference type="Gene3D" id="3.40.140.10">
    <property type="entry name" value="Cytidine Deaminase, domain 2"/>
    <property type="match status" value="1"/>
</dbReference>
<dbReference type="Proteomes" id="UP001339962">
    <property type="component" value="Unassembled WGS sequence"/>
</dbReference>
<dbReference type="RefSeq" id="WP_328219305.1">
    <property type="nucleotide sequence ID" value="NZ_JARTLI010000038.1"/>
</dbReference>
<dbReference type="GO" id="GO:0008237">
    <property type="term" value="F:metallopeptidase activity"/>
    <property type="evidence" value="ECO:0007669"/>
    <property type="project" value="UniProtKB-KW"/>
</dbReference>
<dbReference type="PANTHER" id="PTHR30471:SF3">
    <property type="entry name" value="UPF0758 PROTEIN YEES-RELATED"/>
    <property type="match status" value="1"/>
</dbReference>
<dbReference type="GO" id="GO:0046872">
    <property type="term" value="F:metal ion binding"/>
    <property type="evidence" value="ECO:0007669"/>
    <property type="project" value="UniProtKB-KW"/>
</dbReference>
<evidence type="ECO:0000313" key="8">
    <source>
        <dbReference type="EMBL" id="MED5053043.1"/>
    </source>
</evidence>
<evidence type="ECO:0000256" key="3">
    <source>
        <dbReference type="ARBA" id="ARBA00022723"/>
    </source>
</evidence>
<dbReference type="AlphaFoldDB" id="A0ABD5IXF7"/>
<feature type="domain" description="MPN" evidence="7">
    <location>
        <begin position="47"/>
        <end position="169"/>
    </location>
</feature>
<dbReference type="Pfam" id="PF04002">
    <property type="entry name" value="RadC"/>
    <property type="match status" value="1"/>
</dbReference>
<organism evidence="8 9">
    <name type="scientific">Anoxybacteroides rupiense</name>
    <dbReference type="NCBI Taxonomy" id="311460"/>
    <lineage>
        <taxon>Bacteria</taxon>
        <taxon>Bacillati</taxon>
        <taxon>Bacillota</taxon>
        <taxon>Bacilli</taxon>
        <taxon>Bacillales</taxon>
        <taxon>Anoxybacillaceae</taxon>
        <taxon>Anoxybacteroides</taxon>
    </lineage>
</organism>
<evidence type="ECO:0000256" key="5">
    <source>
        <dbReference type="ARBA" id="ARBA00022833"/>
    </source>
</evidence>
<dbReference type="InterPro" id="IPR037518">
    <property type="entry name" value="MPN"/>
</dbReference>
<sequence length="169" mass="19220">MIKYQIINHQQLELLEREVPDKQRAKRVNIVSLKLVRESSVLYKERQIKSPEDAYKLLKPFLVEADRELFVVVCLDTKNQPTAINICHVGSLNSSIVHPREVFKSAILSNSASIIVAHNHPSSDPTPSREDIEVTKRLVEAGRIVGIELLDHLVVCEEKFVSLKEKGYI</sequence>
<keyword evidence="6" id="KW-0482">Metalloprotease</keyword>
<evidence type="ECO:0000256" key="6">
    <source>
        <dbReference type="ARBA" id="ARBA00023049"/>
    </source>
</evidence>
<dbReference type="InterPro" id="IPR025657">
    <property type="entry name" value="RadC_JAB"/>
</dbReference>
<evidence type="ECO:0000256" key="1">
    <source>
        <dbReference type="ARBA" id="ARBA00010243"/>
    </source>
</evidence>
<dbReference type="GO" id="GO:0006508">
    <property type="term" value="P:proteolysis"/>
    <property type="evidence" value="ECO:0007669"/>
    <property type="project" value="UniProtKB-KW"/>
</dbReference>
<accession>A0ABD5IXF7</accession>
<reference evidence="8 9" key="1">
    <citation type="submission" date="2023-03" db="EMBL/GenBank/DDBJ databases">
        <title>Bacillus Genome Sequencing.</title>
        <authorList>
            <person name="Dunlap C."/>
        </authorList>
    </citation>
    <scope>NUCLEOTIDE SEQUENCE [LARGE SCALE GENOMIC DNA]</scope>
    <source>
        <strain evidence="8 9">NRS-38</strain>
    </source>
</reference>
<keyword evidence="2" id="KW-0645">Protease</keyword>
<keyword evidence="3" id="KW-0479">Metal-binding</keyword>
<protein>
    <submittedName>
        <fullName evidence="8">DNA repair protein RadC</fullName>
    </submittedName>
</protein>
<dbReference type="CDD" id="cd08071">
    <property type="entry name" value="MPN_DUF2466"/>
    <property type="match status" value="1"/>
</dbReference>
<comment type="caution">
    <text evidence="8">The sequence shown here is derived from an EMBL/GenBank/DDBJ whole genome shotgun (WGS) entry which is preliminary data.</text>
</comment>
<gene>
    <name evidence="8" type="primary">radC</name>
    <name evidence="8" type="ORF">P9850_14670</name>
</gene>